<evidence type="ECO:0000313" key="2">
    <source>
        <dbReference type="EMBL" id="CAE08746.1"/>
    </source>
</evidence>
<accession>Q7U443</accession>
<keyword evidence="1" id="KW-0472">Membrane</keyword>
<dbReference type="Proteomes" id="UP000001422">
    <property type="component" value="Chromosome"/>
</dbReference>
<feature type="transmembrane region" description="Helical" evidence="1">
    <location>
        <begin position="220"/>
        <end position="245"/>
    </location>
</feature>
<feature type="transmembrane region" description="Helical" evidence="1">
    <location>
        <begin position="139"/>
        <end position="156"/>
    </location>
</feature>
<keyword evidence="1" id="KW-1133">Transmembrane helix</keyword>
<dbReference type="AlphaFoldDB" id="Q7U443"/>
<evidence type="ECO:0008006" key="4">
    <source>
        <dbReference type="Google" id="ProtNLM"/>
    </source>
</evidence>
<dbReference type="RefSeq" id="WP_011129085.1">
    <property type="nucleotide sequence ID" value="NC_005070.1"/>
</dbReference>
<evidence type="ECO:0000256" key="1">
    <source>
        <dbReference type="SAM" id="Phobius"/>
    </source>
</evidence>
<gene>
    <name evidence="2" type="ordered locus">SYNW2231</name>
</gene>
<proteinExistence type="predicted"/>
<sequence>MASLQTPDPRSAESAQQRVHLAAALFVLIGCALQWWRMQSLTASMDQGILMQVLWNGLRGHPFESTLSSQLSTNVIHSGELPALGYHRLGQHFTPILALWIPLVGLLGKWALPMLQVVLITAAGLVLHRLAQQQLKPDLAAMVTIAFYGANAVIAPCMLSNFTDLSQLPLCVFLLLLGLERQQRWLTWAAALAIPLIREDTGVVLMGVGIWLGLRRKGRWPMAVTLILFGGGWVALSTNVLMPLFSADNAQRFMVENFGQYLEGRDQASSLEVLGLVLRQPLVLLRELVSPPGNTITYLLAQGLPLILVPFISIDSWLLMGLPLLGLLLAQGFNNPLSISIRYTYLVVPGLFAGAVLWWRSRQVLFESRRLRRIWAGAIALSCLFTVTANPNQSLSWMIPDSIQPWIYRDPVAQFRHGQRALALIQTIPDNSSVAATTGLIPHLANREVLIRFPYNDRYQNQDGQPVPVEWVAADLHNQRLFQTFRKQRKGLKRNLRQINKLSDQGYGVVAFDDDVVLLQRQAQINAGAQLAFNALSESLNF</sequence>
<keyword evidence="3" id="KW-1185">Reference proteome</keyword>
<dbReference type="eggNOG" id="COG3463">
    <property type="taxonomic scope" value="Bacteria"/>
</dbReference>
<dbReference type="EMBL" id="BX569695">
    <property type="protein sequence ID" value="CAE08746.1"/>
    <property type="molecule type" value="Genomic_DNA"/>
</dbReference>
<organism evidence="2 3">
    <name type="scientific">Parasynechococcus marenigrum (strain WH8102)</name>
    <dbReference type="NCBI Taxonomy" id="84588"/>
    <lineage>
        <taxon>Bacteria</taxon>
        <taxon>Bacillati</taxon>
        <taxon>Cyanobacteriota</taxon>
        <taxon>Cyanophyceae</taxon>
        <taxon>Synechococcales</taxon>
        <taxon>Prochlorococcaceae</taxon>
        <taxon>Parasynechococcus</taxon>
        <taxon>Parasynechococcus marenigrum</taxon>
    </lineage>
</organism>
<dbReference type="InterPro" id="IPR018650">
    <property type="entry name" value="STSV1_Orf64"/>
</dbReference>
<feature type="transmembrane region" description="Helical" evidence="1">
    <location>
        <begin position="371"/>
        <end position="389"/>
    </location>
</feature>
<name>Q7U443_PARMW</name>
<evidence type="ECO:0000313" key="3">
    <source>
        <dbReference type="Proteomes" id="UP000001422"/>
    </source>
</evidence>
<dbReference type="STRING" id="84588.SYNW2231"/>
<feature type="transmembrane region" description="Helical" evidence="1">
    <location>
        <begin position="306"/>
        <end position="329"/>
    </location>
</feature>
<protein>
    <recommendedName>
        <fullName evidence="4">DUF2079 domain-containing protein</fullName>
    </recommendedName>
</protein>
<feature type="transmembrane region" description="Helical" evidence="1">
    <location>
        <begin position="19"/>
        <end position="36"/>
    </location>
</feature>
<feature type="transmembrane region" description="Helical" evidence="1">
    <location>
        <begin position="110"/>
        <end position="127"/>
    </location>
</feature>
<dbReference type="HOGENOM" id="CLU_492502_0_0_3"/>
<dbReference type="Pfam" id="PF09852">
    <property type="entry name" value="DUF2079"/>
    <property type="match status" value="1"/>
</dbReference>
<feature type="transmembrane region" description="Helical" evidence="1">
    <location>
        <begin position="341"/>
        <end position="359"/>
    </location>
</feature>
<keyword evidence="1" id="KW-0812">Transmembrane</keyword>
<reference evidence="2 3" key="1">
    <citation type="journal article" date="2003" name="Nature">
        <title>The genome of a motile marine Synechococcus.</title>
        <authorList>
            <person name="Palenik B."/>
            <person name="Brahamsha B."/>
            <person name="Larimer F."/>
            <person name="Land M."/>
            <person name="Hauser L."/>
            <person name="Chain P."/>
            <person name="Lamerdin J."/>
            <person name="Regala W."/>
            <person name="Allen E.A."/>
            <person name="McCarren J."/>
            <person name="Paulsen I."/>
            <person name="Dufresne A."/>
            <person name="Partensky F."/>
            <person name="Webb E."/>
            <person name="Waterbury J."/>
        </authorList>
    </citation>
    <scope>NUCLEOTIDE SEQUENCE [LARGE SCALE GENOMIC DNA]</scope>
    <source>
        <strain evidence="2 3">WH8102</strain>
    </source>
</reference>
<dbReference type="KEGG" id="syw:SYNW2231"/>